<evidence type="ECO:0000256" key="3">
    <source>
        <dbReference type="ARBA" id="ARBA00022723"/>
    </source>
</evidence>
<dbReference type="GO" id="GO:0005506">
    <property type="term" value="F:iron ion binding"/>
    <property type="evidence" value="ECO:0007669"/>
    <property type="project" value="InterPro"/>
</dbReference>
<evidence type="ECO:0000256" key="6">
    <source>
        <dbReference type="RuleBase" id="RU000461"/>
    </source>
</evidence>
<keyword evidence="7" id="KW-0812">Transmembrane</keyword>
<gene>
    <name evidence="8" type="ORF">ABOM_010074</name>
</gene>
<dbReference type="PANTHER" id="PTHR24305">
    <property type="entry name" value="CYTOCHROME P450"/>
    <property type="match status" value="1"/>
</dbReference>
<keyword evidence="4 6" id="KW-0560">Oxidoreductase</keyword>
<dbReference type="InterPro" id="IPR036396">
    <property type="entry name" value="Cyt_P450_sf"/>
</dbReference>
<dbReference type="Gene3D" id="1.10.630.10">
    <property type="entry name" value="Cytochrome P450"/>
    <property type="match status" value="2"/>
</dbReference>
<name>A0A1F7ZPX2_9EURO</name>
<keyword evidence="9" id="KW-1185">Reference proteome</keyword>
<evidence type="ECO:0000256" key="7">
    <source>
        <dbReference type="SAM" id="Phobius"/>
    </source>
</evidence>
<evidence type="ECO:0000256" key="4">
    <source>
        <dbReference type="ARBA" id="ARBA00023002"/>
    </source>
</evidence>
<evidence type="ECO:0000256" key="2">
    <source>
        <dbReference type="ARBA" id="ARBA00010617"/>
    </source>
</evidence>
<dbReference type="RefSeq" id="XP_022385194.1">
    <property type="nucleotide sequence ID" value="XM_022537202.1"/>
</dbReference>
<comment type="similarity">
    <text evidence="2 6">Belongs to the cytochrome P450 family.</text>
</comment>
<evidence type="ECO:0000313" key="8">
    <source>
        <dbReference type="EMBL" id="OGM41477.1"/>
    </source>
</evidence>
<evidence type="ECO:0000313" key="9">
    <source>
        <dbReference type="Proteomes" id="UP000179179"/>
    </source>
</evidence>
<dbReference type="GeneID" id="34453464"/>
<protein>
    <recommendedName>
        <fullName evidence="10">Cytochrome P450</fullName>
    </recommendedName>
</protein>
<keyword evidence="7" id="KW-1133">Transmembrane helix</keyword>
<organism evidence="8 9">
    <name type="scientific">Aspergillus bombycis</name>
    <dbReference type="NCBI Taxonomy" id="109264"/>
    <lineage>
        <taxon>Eukaryota</taxon>
        <taxon>Fungi</taxon>
        <taxon>Dikarya</taxon>
        <taxon>Ascomycota</taxon>
        <taxon>Pezizomycotina</taxon>
        <taxon>Eurotiomycetes</taxon>
        <taxon>Eurotiomycetidae</taxon>
        <taxon>Eurotiales</taxon>
        <taxon>Aspergillaceae</taxon>
        <taxon>Aspergillus</taxon>
    </lineage>
</organism>
<dbReference type="PROSITE" id="PS00086">
    <property type="entry name" value="CYTOCHROME_P450"/>
    <property type="match status" value="1"/>
</dbReference>
<keyword evidence="6" id="KW-0349">Heme</keyword>
<sequence length="335" mass="38478">RLLRLRLSATTISFNMPFDLLWTWDPHYVVAGSLFVVIAIPLLLQLGDPLSSVPGPFWARWSPLWMINHALRGDMHGTMIQLHDKHGSLVRTGPNEVSTSNLDAIQLIYGPASKFHKSDWYSVWQGRRKFDLFPERDAKVHAAQRRLVNSVYCMSGLKEPVPYLDDVLNVYLVRLSQTDTRCIDMSYWVQLFAFDVIGELTFSKRFGFIDTASDKGTFAQIERALQSAAWIGQVPWVYWVYDWLSPWIGNHLGITNRHGLLRQIATVIGTNPWVIHRNKQIFGEDADVFRPERWLEGNASRKERFFFAFGAGSRTCIGKSLGLLEISKVRKEQPR</sequence>
<dbReference type="InterPro" id="IPR001128">
    <property type="entry name" value="Cyt_P450"/>
</dbReference>
<proteinExistence type="inferred from homology"/>
<dbReference type="STRING" id="109264.A0A1F7ZPX2"/>
<dbReference type="GO" id="GO:0004497">
    <property type="term" value="F:monooxygenase activity"/>
    <property type="evidence" value="ECO:0007669"/>
    <property type="project" value="UniProtKB-KW"/>
</dbReference>
<comment type="cofactor">
    <cofactor evidence="1">
        <name>heme</name>
        <dbReference type="ChEBI" id="CHEBI:30413"/>
    </cofactor>
</comment>
<keyword evidence="5 6" id="KW-0408">Iron</keyword>
<comment type="caution">
    <text evidence="8">The sequence shown here is derived from an EMBL/GenBank/DDBJ whole genome shotgun (WGS) entry which is preliminary data.</text>
</comment>
<dbReference type="InterPro" id="IPR050121">
    <property type="entry name" value="Cytochrome_P450_monoxygenase"/>
</dbReference>
<keyword evidence="7" id="KW-0472">Membrane</keyword>
<keyword evidence="6" id="KW-0503">Monooxygenase</keyword>
<dbReference type="SUPFAM" id="SSF48264">
    <property type="entry name" value="Cytochrome P450"/>
    <property type="match status" value="1"/>
</dbReference>
<dbReference type="Pfam" id="PF00067">
    <property type="entry name" value="p450"/>
    <property type="match status" value="2"/>
</dbReference>
<evidence type="ECO:0000256" key="1">
    <source>
        <dbReference type="ARBA" id="ARBA00001971"/>
    </source>
</evidence>
<dbReference type="EMBL" id="LYCR01000111">
    <property type="protein sequence ID" value="OGM41477.1"/>
    <property type="molecule type" value="Genomic_DNA"/>
</dbReference>
<evidence type="ECO:0000256" key="5">
    <source>
        <dbReference type="ARBA" id="ARBA00023004"/>
    </source>
</evidence>
<feature type="non-terminal residue" evidence="8">
    <location>
        <position position="1"/>
    </location>
</feature>
<feature type="transmembrane region" description="Helical" evidence="7">
    <location>
        <begin position="26"/>
        <end position="44"/>
    </location>
</feature>
<dbReference type="GO" id="GO:0016705">
    <property type="term" value="F:oxidoreductase activity, acting on paired donors, with incorporation or reduction of molecular oxygen"/>
    <property type="evidence" value="ECO:0007669"/>
    <property type="project" value="InterPro"/>
</dbReference>
<dbReference type="GO" id="GO:0020037">
    <property type="term" value="F:heme binding"/>
    <property type="evidence" value="ECO:0007669"/>
    <property type="project" value="InterPro"/>
</dbReference>
<accession>A0A1F7ZPX2</accession>
<dbReference type="InterPro" id="IPR017972">
    <property type="entry name" value="Cyt_P450_CS"/>
</dbReference>
<dbReference type="Proteomes" id="UP000179179">
    <property type="component" value="Unassembled WGS sequence"/>
</dbReference>
<reference evidence="8 9" key="1">
    <citation type="journal article" date="2016" name="Genome Biol. Evol.">
        <title>Draft genome sequence of an aflatoxigenic Aspergillus species, A. bombycis.</title>
        <authorList>
            <person name="Moore G.G."/>
            <person name="Mack B.M."/>
            <person name="Beltz S.B."/>
            <person name="Gilbert M.K."/>
        </authorList>
    </citation>
    <scope>NUCLEOTIDE SEQUENCE [LARGE SCALE GENOMIC DNA]</scope>
    <source>
        <strain evidence="9">NRRL 26010</strain>
    </source>
</reference>
<dbReference type="AlphaFoldDB" id="A0A1F7ZPX2"/>
<dbReference type="PANTHER" id="PTHR24305:SF232">
    <property type="entry name" value="P450, PUTATIVE (EUROFUNG)-RELATED"/>
    <property type="match status" value="1"/>
</dbReference>
<evidence type="ECO:0008006" key="10">
    <source>
        <dbReference type="Google" id="ProtNLM"/>
    </source>
</evidence>
<keyword evidence="3 6" id="KW-0479">Metal-binding</keyword>
<dbReference type="OrthoDB" id="3934656at2759"/>